<proteinExistence type="predicted"/>
<sequence length="176" mass="18469">MVAIITGNGAGLEKSSAKILGAQGVLGSAALGAANNQVFVNAANGNLVITRADEFLVGRGPVVEIDQTYNSQGDLSDDNGDNWRPSVYQRVTGLTGTVNTAGSTVQRVDWDGSVQLYTYNSGSGAYTSTDDAGAYDSMSFSGTTWTWKDGSGLIRGTYDSSNNGRDCQDFRVWADG</sequence>
<accession>A0ABU9Y812</accession>
<evidence type="ECO:0000313" key="2">
    <source>
        <dbReference type="Proteomes" id="UP001419910"/>
    </source>
</evidence>
<name>A0ABU9Y812_9SPHN</name>
<keyword evidence="2" id="KW-1185">Reference proteome</keyword>
<organism evidence="1 2">
    <name type="scientific">Sphingomonas oligophenolica</name>
    <dbReference type="NCBI Taxonomy" id="301154"/>
    <lineage>
        <taxon>Bacteria</taxon>
        <taxon>Pseudomonadati</taxon>
        <taxon>Pseudomonadota</taxon>
        <taxon>Alphaproteobacteria</taxon>
        <taxon>Sphingomonadales</taxon>
        <taxon>Sphingomonadaceae</taxon>
        <taxon>Sphingomonas</taxon>
    </lineage>
</organism>
<dbReference type="Proteomes" id="UP001419910">
    <property type="component" value="Unassembled WGS sequence"/>
</dbReference>
<gene>
    <name evidence="1" type="ORF">ABC974_20080</name>
</gene>
<protein>
    <submittedName>
        <fullName evidence="1">Uncharacterized protein</fullName>
    </submittedName>
</protein>
<reference evidence="1 2" key="1">
    <citation type="submission" date="2024-05" db="EMBL/GenBank/DDBJ databases">
        <authorList>
            <person name="Liu Q."/>
            <person name="Xin Y.-H."/>
        </authorList>
    </citation>
    <scope>NUCLEOTIDE SEQUENCE [LARGE SCALE GENOMIC DNA]</scope>
    <source>
        <strain evidence="1 2">CGMCC 1.10181</strain>
    </source>
</reference>
<comment type="caution">
    <text evidence="1">The sequence shown here is derived from an EMBL/GenBank/DDBJ whole genome shotgun (WGS) entry which is preliminary data.</text>
</comment>
<dbReference type="EMBL" id="JBDIME010000022">
    <property type="protein sequence ID" value="MEN2791940.1"/>
    <property type="molecule type" value="Genomic_DNA"/>
</dbReference>
<dbReference type="RefSeq" id="WP_343889882.1">
    <property type="nucleotide sequence ID" value="NZ_BAAAEH010000024.1"/>
</dbReference>
<evidence type="ECO:0000313" key="1">
    <source>
        <dbReference type="EMBL" id="MEN2791940.1"/>
    </source>
</evidence>